<dbReference type="Pfam" id="PF01504">
    <property type="entry name" value="PIP5K"/>
    <property type="match status" value="2"/>
</dbReference>
<evidence type="ECO:0008006" key="7">
    <source>
        <dbReference type="Google" id="ProtNLM"/>
    </source>
</evidence>
<keyword evidence="2" id="KW-0547">Nucleotide-binding</keyword>
<dbReference type="AlphaFoldDB" id="A0AA36I4C8"/>
<dbReference type="InterPro" id="IPR027483">
    <property type="entry name" value="PInositol-4-P-4/5-kinase_C_sf"/>
</dbReference>
<feature type="domain" description="EF-hand" evidence="3">
    <location>
        <begin position="71"/>
        <end position="100"/>
    </location>
</feature>
<dbReference type="InterPro" id="IPR027484">
    <property type="entry name" value="PInositol-4-P-5-kinase_N"/>
</dbReference>
<sequence>MAGCCDASALPKNIRREWIEELTLQTSLNASEVKALYARFRRLAPNGFLLPQQFQRTMGVLGLSDDAFLPEHMFRVFDSNEDGMLSFHEFATALATMIRGTEDEKLRLSFNMAAGKCQAEHLSLQDFLQLVRACKGLTSSLVALSNDTSEKDVERLFFELVGTSDVMTFETYKAAAQHEGFLMSLGLARGRAVRTRVATGAQTVSPVSSQSRQDAFVALADITEMHSRLNRVDELLHKKAAQTADFSEDTHVVNFADASPLRRPASPQANLVSLGVADAWQDLARFVEEWDALRGKIGGLQGSSGLLGVREASLPLDDEEMESKVTSRAMSRMSSKHSAETGITGDVWRRQQTMQASHRKQRRRRLLAPKKGLAVHFGHESWNMVLSMMVGIRMSVARCKHEIHRELQPVDYIMQEKFTITPRLMPYRDERKTTRFVDFAPMVFQEIRSRFGISEEEYLRSVGPEQLLGNLVLGNLSSLSELSSEGKSGAFFYYTADGKYMMKTVTPKEFVLLRKMLKGYSDHIKENPGTLVVRFLGLHCLRAQKSRRPKKNLYFVVMANMFNTPCEIHRRYDLKGSWVGRVTLPENRNSHIALKDVDFQQANEKIIVGKERKSLLAQIRRDSEFLASNNIIDYSLLLGIHDKDSALAVQAKGEVLGFVSEDSRTIYFMGIIDILTPFDKMKKLEHTLKALRHDWHGVSCCPPSFYASRFCNFMERAFG</sequence>
<dbReference type="Proteomes" id="UP001178507">
    <property type="component" value="Unassembled WGS sequence"/>
</dbReference>
<dbReference type="InterPro" id="IPR002498">
    <property type="entry name" value="PInositol-4-P-4/5-kinase_core"/>
</dbReference>
<dbReference type="GO" id="GO:0005524">
    <property type="term" value="F:ATP binding"/>
    <property type="evidence" value="ECO:0007669"/>
    <property type="project" value="UniProtKB-UniRule"/>
</dbReference>
<dbReference type="PROSITE" id="PS00018">
    <property type="entry name" value="EF_HAND_1"/>
    <property type="match status" value="1"/>
</dbReference>
<proteinExistence type="predicted"/>
<dbReference type="InterPro" id="IPR002048">
    <property type="entry name" value="EF_hand_dom"/>
</dbReference>
<dbReference type="GO" id="GO:0046854">
    <property type="term" value="P:phosphatidylinositol phosphate biosynthetic process"/>
    <property type="evidence" value="ECO:0007669"/>
    <property type="project" value="TreeGrafter"/>
</dbReference>
<evidence type="ECO:0000256" key="1">
    <source>
        <dbReference type="ARBA" id="ARBA00022837"/>
    </source>
</evidence>
<feature type="domain" description="PIPK" evidence="4">
    <location>
        <begin position="378"/>
        <end position="718"/>
    </location>
</feature>
<dbReference type="Gene3D" id="1.10.238.10">
    <property type="entry name" value="EF-hand"/>
    <property type="match status" value="1"/>
</dbReference>
<organism evidence="5 6">
    <name type="scientific">Effrenium voratum</name>
    <dbReference type="NCBI Taxonomy" id="2562239"/>
    <lineage>
        <taxon>Eukaryota</taxon>
        <taxon>Sar</taxon>
        <taxon>Alveolata</taxon>
        <taxon>Dinophyceae</taxon>
        <taxon>Suessiales</taxon>
        <taxon>Symbiodiniaceae</taxon>
        <taxon>Effrenium</taxon>
    </lineage>
</organism>
<dbReference type="GO" id="GO:0016308">
    <property type="term" value="F:1-phosphatidylinositol-4-phosphate 5-kinase activity"/>
    <property type="evidence" value="ECO:0007669"/>
    <property type="project" value="TreeGrafter"/>
</dbReference>
<dbReference type="InterPro" id="IPR023610">
    <property type="entry name" value="PInositol-4/5-P-5/4-kinase"/>
</dbReference>
<dbReference type="PANTHER" id="PTHR23086">
    <property type="entry name" value="PHOSPHATIDYLINOSITOL-4-PHOSPHATE 5-KINASE"/>
    <property type="match status" value="1"/>
</dbReference>
<dbReference type="Gene3D" id="3.30.800.10">
    <property type="entry name" value="Phosphatidylinositol Phosphate Kinase II Beta"/>
    <property type="match status" value="1"/>
</dbReference>
<dbReference type="GO" id="GO:0005509">
    <property type="term" value="F:calcium ion binding"/>
    <property type="evidence" value="ECO:0007669"/>
    <property type="project" value="InterPro"/>
</dbReference>
<keyword evidence="2" id="KW-0418">Kinase</keyword>
<evidence type="ECO:0000256" key="2">
    <source>
        <dbReference type="PROSITE-ProRule" id="PRU00781"/>
    </source>
</evidence>
<keyword evidence="2" id="KW-0067">ATP-binding</keyword>
<dbReference type="SMART" id="SM00054">
    <property type="entry name" value="EFh"/>
    <property type="match status" value="1"/>
</dbReference>
<evidence type="ECO:0000259" key="4">
    <source>
        <dbReference type="PROSITE" id="PS51455"/>
    </source>
</evidence>
<dbReference type="GO" id="GO:0005886">
    <property type="term" value="C:plasma membrane"/>
    <property type="evidence" value="ECO:0007669"/>
    <property type="project" value="TreeGrafter"/>
</dbReference>
<comment type="caution">
    <text evidence="5">The sequence shown here is derived from an EMBL/GenBank/DDBJ whole genome shotgun (WGS) entry which is preliminary data.</text>
</comment>
<dbReference type="PROSITE" id="PS51455">
    <property type="entry name" value="PIPK"/>
    <property type="match status" value="1"/>
</dbReference>
<dbReference type="InterPro" id="IPR018247">
    <property type="entry name" value="EF_Hand_1_Ca_BS"/>
</dbReference>
<dbReference type="SMART" id="SM00330">
    <property type="entry name" value="PIPKc"/>
    <property type="match status" value="1"/>
</dbReference>
<dbReference type="SUPFAM" id="SSF56104">
    <property type="entry name" value="SAICAR synthase-like"/>
    <property type="match status" value="1"/>
</dbReference>
<name>A0AA36I4C8_9DINO</name>
<dbReference type="EMBL" id="CAUJNA010000744">
    <property type="protein sequence ID" value="CAJ1380735.1"/>
    <property type="molecule type" value="Genomic_DNA"/>
</dbReference>
<evidence type="ECO:0000313" key="5">
    <source>
        <dbReference type="EMBL" id="CAJ1380735.1"/>
    </source>
</evidence>
<reference evidence="5" key="1">
    <citation type="submission" date="2023-08" db="EMBL/GenBank/DDBJ databases">
        <authorList>
            <person name="Chen Y."/>
            <person name="Shah S."/>
            <person name="Dougan E. K."/>
            <person name="Thang M."/>
            <person name="Chan C."/>
        </authorList>
    </citation>
    <scope>NUCLEOTIDE SEQUENCE</scope>
</reference>
<dbReference type="CDD" id="cd00139">
    <property type="entry name" value="PIPKc"/>
    <property type="match status" value="1"/>
</dbReference>
<gene>
    <name evidence="5" type="ORF">EVOR1521_LOCUS8605</name>
</gene>
<keyword evidence="2" id="KW-0808">Transferase</keyword>
<keyword evidence="1" id="KW-0106">Calcium</keyword>
<dbReference type="InterPro" id="IPR011992">
    <property type="entry name" value="EF-hand-dom_pair"/>
</dbReference>
<protein>
    <recommendedName>
        <fullName evidence="7">Phosphatidylinositol-4-phosphate 5-kinase</fullName>
    </recommendedName>
</protein>
<evidence type="ECO:0000313" key="6">
    <source>
        <dbReference type="Proteomes" id="UP001178507"/>
    </source>
</evidence>
<evidence type="ECO:0000259" key="3">
    <source>
        <dbReference type="PROSITE" id="PS50222"/>
    </source>
</evidence>
<dbReference type="PROSITE" id="PS50222">
    <property type="entry name" value="EF_HAND_2"/>
    <property type="match status" value="1"/>
</dbReference>
<dbReference type="PANTHER" id="PTHR23086:SF8">
    <property type="entry name" value="PHOSPHATIDYLINOSITOL 5-PHOSPHATE 4-KINASE, ISOFORM A"/>
    <property type="match status" value="1"/>
</dbReference>
<dbReference type="SUPFAM" id="SSF47473">
    <property type="entry name" value="EF-hand"/>
    <property type="match status" value="1"/>
</dbReference>
<accession>A0AA36I4C8</accession>
<keyword evidence="6" id="KW-1185">Reference proteome</keyword>
<dbReference type="PRINTS" id="PR00450">
    <property type="entry name" value="RECOVERIN"/>
</dbReference>
<dbReference type="Gene3D" id="3.30.810.10">
    <property type="entry name" value="2-Layer Sandwich"/>
    <property type="match status" value="1"/>
</dbReference>